<reference evidence="3" key="1">
    <citation type="submission" date="2023-06" db="EMBL/GenBank/DDBJ databases">
        <title>Conoideocrella luteorostrata (Hypocreales: Clavicipitaceae), a potential biocontrol fungus for elongate hemlock scale in United States Christmas tree production areas.</title>
        <authorList>
            <person name="Barrett H."/>
            <person name="Lovett B."/>
            <person name="Macias A.M."/>
            <person name="Stajich J.E."/>
            <person name="Kasson M.T."/>
        </authorList>
    </citation>
    <scope>NUCLEOTIDE SEQUENCE</scope>
    <source>
        <strain evidence="3">ARSEF 14590</strain>
    </source>
</reference>
<feature type="chain" id="PRO_5042494906" description="Lysine-specific metallo-endopeptidase domain-containing protein" evidence="1">
    <location>
        <begin position="17"/>
        <end position="249"/>
    </location>
</feature>
<accession>A0AAJ0FVQ8</accession>
<keyword evidence="1" id="KW-0732">Signal</keyword>
<sequence length="249" mass="28022">MRLSWALLPLLGSAFAAPLLEHVTAAQTVSFVERDGTQQFTEAQKATVRRAASHLPTFFHQILETSSEDTLFKRYFGGSSKKPATRRAQRVKGVVRDIVQTLFGGDVKRTKNIDRQGTGIIYLPGGTAAECGKAGVAAYAARTYKTIVLCDLFFQQPPIGHYKNQDVNPRKIKRTQTFTLFHEIMHLSDYEGLDHKRITDLQYGSEHCHNIRHDKGDKSPLYNADSYTWLANDRVWNSWGHHLGFNGGT</sequence>
<dbReference type="EMBL" id="JASWJB010000059">
    <property type="protein sequence ID" value="KAK2603655.1"/>
    <property type="molecule type" value="Genomic_DNA"/>
</dbReference>
<proteinExistence type="predicted"/>
<gene>
    <name evidence="3" type="ORF">QQS21_004128</name>
</gene>
<dbReference type="GO" id="GO:0004222">
    <property type="term" value="F:metalloendopeptidase activity"/>
    <property type="evidence" value="ECO:0007669"/>
    <property type="project" value="InterPro"/>
</dbReference>
<dbReference type="InterPro" id="IPR024079">
    <property type="entry name" value="MetalloPept_cat_dom_sf"/>
</dbReference>
<feature type="signal peptide" evidence="1">
    <location>
        <begin position="1"/>
        <end position="16"/>
    </location>
</feature>
<name>A0AAJ0FVQ8_9HYPO</name>
<organism evidence="3 4">
    <name type="scientific">Conoideocrella luteorostrata</name>
    <dbReference type="NCBI Taxonomy" id="1105319"/>
    <lineage>
        <taxon>Eukaryota</taxon>
        <taxon>Fungi</taxon>
        <taxon>Dikarya</taxon>
        <taxon>Ascomycota</taxon>
        <taxon>Pezizomycotina</taxon>
        <taxon>Sordariomycetes</taxon>
        <taxon>Hypocreomycetidae</taxon>
        <taxon>Hypocreales</taxon>
        <taxon>Clavicipitaceae</taxon>
        <taxon>Conoideocrella</taxon>
    </lineage>
</organism>
<dbReference type="Gene3D" id="3.40.390.10">
    <property type="entry name" value="Collagenase (Catalytic Domain)"/>
    <property type="match status" value="1"/>
</dbReference>
<dbReference type="AlphaFoldDB" id="A0AAJ0FVQ8"/>
<protein>
    <recommendedName>
        <fullName evidence="2">Lysine-specific metallo-endopeptidase domain-containing protein</fullName>
    </recommendedName>
</protein>
<dbReference type="SUPFAM" id="SSF55486">
    <property type="entry name" value="Metalloproteases ('zincins'), catalytic domain"/>
    <property type="match status" value="1"/>
</dbReference>
<evidence type="ECO:0000256" key="1">
    <source>
        <dbReference type="SAM" id="SignalP"/>
    </source>
</evidence>
<comment type="caution">
    <text evidence="3">The sequence shown here is derived from an EMBL/GenBank/DDBJ whole genome shotgun (WGS) entry which is preliminary data.</text>
</comment>
<evidence type="ECO:0000259" key="2">
    <source>
        <dbReference type="Pfam" id="PF14521"/>
    </source>
</evidence>
<feature type="domain" description="Lysine-specific metallo-endopeptidase" evidence="2">
    <location>
        <begin position="65"/>
        <end position="229"/>
    </location>
</feature>
<dbReference type="Pfam" id="PF14521">
    <property type="entry name" value="Aspzincin_M35"/>
    <property type="match status" value="1"/>
</dbReference>
<dbReference type="Proteomes" id="UP001251528">
    <property type="component" value="Unassembled WGS sequence"/>
</dbReference>
<dbReference type="InterPro" id="IPR029463">
    <property type="entry name" value="Lys_MEP"/>
</dbReference>
<keyword evidence="4" id="KW-1185">Reference proteome</keyword>
<evidence type="ECO:0000313" key="4">
    <source>
        <dbReference type="Proteomes" id="UP001251528"/>
    </source>
</evidence>
<evidence type="ECO:0000313" key="3">
    <source>
        <dbReference type="EMBL" id="KAK2603655.1"/>
    </source>
</evidence>